<accession>A0ACB9XTK7</accession>
<comment type="caution">
    <text evidence="1">The sequence shown here is derived from an EMBL/GenBank/DDBJ whole genome shotgun (WGS) entry which is preliminary data.</text>
</comment>
<name>A0ACB9XTK7_CHAAC</name>
<evidence type="ECO:0000313" key="2">
    <source>
        <dbReference type="Proteomes" id="UP001057452"/>
    </source>
</evidence>
<keyword evidence="2" id="KW-1185">Reference proteome</keyword>
<dbReference type="EMBL" id="CM043787">
    <property type="protein sequence ID" value="KAI4830574.1"/>
    <property type="molecule type" value="Genomic_DNA"/>
</dbReference>
<proteinExistence type="predicted"/>
<gene>
    <name evidence="1" type="ORF">KUCAC02_002195</name>
</gene>
<protein>
    <submittedName>
        <fullName evidence="1">Uncharacterized protein</fullName>
    </submittedName>
</protein>
<dbReference type="Proteomes" id="UP001057452">
    <property type="component" value="Chromosome 3"/>
</dbReference>
<organism evidence="1 2">
    <name type="scientific">Chaenocephalus aceratus</name>
    <name type="common">Blackfin icefish</name>
    <name type="synonym">Chaenichthys aceratus</name>
    <dbReference type="NCBI Taxonomy" id="36190"/>
    <lineage>
        <taxon>Eukaryota</taxon>
        <taxon>Metazoa</taxon>
        <taxon>Chordata</taxon>
        <taxon>Craniata</taxon>
        <taxon>Vertebrata</taxon>
        <taxon>Euteleostomi</taxon>
        <taxon>Actinopterygii</taxon>
        <taxon>Neopterygii</taxon>
        <taxon>Teleostei</taxon>
        <taxon>Neoteleostei</taxon>
        <taxon>Acanthomorphata</taxon>
        <taxon>Eupercaria</taxon>
        <taxon>Perciformes</taxon>
        <taxon>Notothenioidei</taxon>
        <taxon>Channichthyidae</taxon>
        <taxon>Chaenocephalus</taxon>
    </lineage>
</organism>
<reference evidence="1" key="1">
    <citation type="submission" date="2022-05" db="EMBL/GenBank/DDBJ databases">
        <title>Chromosome-level genome of Chaenocephalus aceratus.</title>
        <authorList>
            <person name="Park H."/>
        </authorList>
    </citation>
    <scope>NUCLEOTIDE SEQUENCE</scope>
    <source>
        <strain evidence="1">KU_202001</strain>
    </source>
</reference>
<feature type="non-terminal residue" evidence="1">
    <location>
        <position position="61"/>
    </location>
</feature>
<sequence>MQRAAVRWWQSSRQNLAGVREHQHLLSWEGRNLEGDVRDLSKNPLSTLSWQLFQHLQISEL</sequence>
<evidence type="ECO:0000313" key="1">
    <source>
        <dbReference type="EMBL" id="KAI4830574.1"/>
    </source>
</evidence>